<evidence type="ECO:0000313" key="1">
    <source>
        <dbReference type="EMBL" id="GAF68555.1"/>
    </source>
</evidence>
<protein>
    <submittedName>
        <fullName evidence="1">Uncharacterized protein</fullName>
    </submittedName>
</protein>
<dbReference type="AlphaFoldDB" id="X0SXN1"/>
<accession>X0SXN1</accession>
<name>X0SXN1_9ZZZZ</name>
<gene>
    <name evidence="1" type="ORF">S01H1_07358</name>
</gene>
<proteinExistence type="predicted"/>
<sequence>MKLKQYLKEYQEDHKSHTRLKSISEDEAIKLLKTKANKAWKQYIDKGTSIERWTDSVQSTPLGFLDASKSPPRLSRNTENYYTHIINNDPLWKKFPRRQVIGSLIVGDQGFTGGLRYKIFPFDSTKVGIAPMDDIWDAFRNLRKAGINPRRYNEFINKLFNGGSLGNSYDGSFKEFKD</sequence>
<reference evidence="1" key="1">
    <citation type="journal article" date="2014" name="Front. Microbiol.">
        <title>High frequency of phylogenetically diverse reductive dehalogenase-homologous genes in deep subseafloor sedimentary metagenomes.</title>
        <authorList>
            <person name="Kawai M."/>
            <person name="Futagami T."/>
            <person name="Toyoda A."/>
            <person name="Takaki Y."/>
            <person name="Nishi S."/>
            <person name="Hori S."/>
            <person name="Arai W."/>
            <person name="Tsubouchi T."/>
            <person name="Morono Y."/>
            <person name="Uchiyama I."/>
            <person name="Ito T."/>
            <person name="Fujiyama A."/>
            <person name="Inagaki F."/>
            <person name="Takami H."/>
        </authorList>
    </citation>
    <scope>NUCLEOTIDE SEQUENCE</scope>
    <source>
        <strain evidence="1">Expedition CK06-06</strain>
    </source>
</reference>
<feature type="non-terminal residue" evidence="1">
    <location>
        <position position="178"/>
    </location>
</feature>
<dbReference type="EMBL" id="BARS01003798">
    <property type="protein sequence ID" value="GAF68555.1"/>
    <property type="molecule type" value="Genomic_DNA"/>
</dbReference>
<organism evidence="1">
    <name type="scientific">marine sediment metagenome</name>
    <dbReference type="NCBI Taxonomy" id="412755"/>
    <lineage>
        <taxon>unclassified sequences</taxon>
        <taxon>metagenomes</taxon>
        <taxon>ecological metagenomes</taxon>
    </lineage>
</organism>
<comment type="caution">
    <text evidence="1">The sequence shown here is derived from an EMBL/GenBank/DDBJ whole genome shotgun (WGS) entry which is preliminary data.</text>
</comment>